<keyword evidence="3" id="KW-0808">Transferase</keyword>
<dbReference type="Gene3D" id="2.40.440.10">
    <property type="entry name" value="L,D-transpeptidase catalytic domain-like"/>
    <property type="match status" value="1"/>
</dbReference>
<protein>
    <recommendedName>
        <fullName evidence="9">L,D-TPase catalytic domain-containing protein</fullName>
    </recommendedName>
</protein>
<sequence>MARKAHSRRKTGPGRWLMIGLGVVGTGAAMLLAFHEGEDIARALAGGDQPGAVQMPVAPQAAVSPAPVATPVPAPVDSPFVVKSVLKIDGPIRFGQFYWDESKGEPGPVVITVDLAARVLSVFRNGHEIGATAILKGYGDKPTPLGVFPITQKDATHVSNLYDAPMPWMLRLTNDGVSIHGSKVEKGYATNGCVGVPDEFAKRLFKVVSLGDKVIITDGRKLDVGGSLNPG</sequence>
<keyword evidence="4 7" id="KW-0133">Cell shape</keyword>
<keyword evidence="11" id="KW-1185">Reference proteome</keyword>
<organism evidence="10 11">
    <name type="scientific">Novosphingobium pituita</name>
    <dbReference type="NCBI Taxonomy" id="3056842"/>
    <lineage>
        <taxon>Bacteria</taxon>
        <taxon>Pseudomonadati</taxon>
        <taxon>Pseudomonadota</taxon>
        <taxon>Alphaproteobacteria</taxon>
        <taxon>Sphingomonadales</taxon>
        <taxon>Sphingomonadaceae</taxon>
        <taxon>Novosphingobium</taxon>
    </lineage>
</organism>
<evidence type="ECO:0000256" key="1">
    <source>
        <dbReference type="ARBA" id="ARBA00004752"/>
    </source>
</evidence>
<keyword evidence="8" id="KW-0472">Membrane</keyword>
<dbReference type="Proteomes" id="UP001187221">
    <property type="component" value="Unassembled WGS sequence"/>
</dbReference>
<keyword evidence="6 7" id="KW-0961">Cell wall biogenesis/degradation</keyword>
<dbReference type="RefSeq" id="WP_317974724.1">
    <property type="nucleotide sequence ID" value="NZ_BTFW01000001.1"/>
</dbReference>
<evidence type="ECO:0000256" key="6">
    <source>
        <dbReference type="ARBA" id="ARBA00023316"/>
    </source>
</evidence>
<comment type="pathway">
    <text evidence="1 7">Cell wall biogenesis; peptidoglycan biosynthesis.</text>
</comment>
<feature type="domain" description="L,D-TPase catalytic" evidence="9">
    <location>
        <begin position="109"/>
        <end position="217"/>
    </location>
</feature>
<evidence type="ECO:0000256" key="8">
    <source>
        <dbReference type="SAM" id="Phobius"/>
    </source>
</evidence>
<proteinExistence type="inferred from homology"/>
<evidence type="ECO:0000259" key="9">
    <source>
        <dbReference type="PROSITE" id="PS52029"/>
    </source>
</evidence>
<dbReference type="InterPro" id="IPR005490">
    <property type="entry name" value="LD_TPept_cat_dom"/>
</dbReference>
<gene>
    <name evidence="10" type="ORF">NUTIK01_17740</name>
</gene>
<dbReference type="PROSITE" id="PS52029">
    <property type="entry name" value="LD_TPASE"/>
    <property type="match status" value="1"/>
</dbReference>
<dbReference type="InterPro" id="IPR038063">
    <property type="entry name" value="Transpep_catalytic_dom"/>
</dbReference>
<keyword evidence="8" id="KW-0812">Transmembrane</keyword>
<evidence type="ECO:0000256" key="2">
    <source>
        <dbReference type="ARBA" id="ARBA00005992"/>
    </source>
</evidence>
<name>A0ABQ6P7V9_9SPHN</name>
<feature type="transmembrane region" description="Helical" evidence="8">
    <location>
        <begin position="16"/>
        <end position="34"/>
    </location>
</feature>
<comment type="similarity">
    <text evidence="2">Belongs to the YkuD family.</text>
</comment>
<evidence type="ECO:0000313" key="10">
    <source>
        <dbReference type="EMBL" id="GMM60997.1"/>
    </source>
</evidence>
<evidence type="ECO:0000313" key="11">
    <source>
        <dbReference type="Proteomes" id="UP001187221"/>
    </source>
</evidence>
<accession>A0ABQ6P7V9</accession>
<dbReference type="PANTHER" id="PTHR30582:SF2">
    <property type="entry name" value="L,D-TRANSPEPTIDASE YCIB-RELATED"/>
    <property type="match status" value="1"/>
</dbReference>
<feature type="active site" description="Nucleophile" evidence="7">
    <location>
        <position position="193"/>
    </location>
</feature>
<reference evidence="10 11" key="1">
    <citation type="submission" date="2023-06" db="EMBL/GenBank/DDBJ databases">
        <title>Draft genome sequence of Novosphingobium sp. strain IK01.</title>
        <authorList>
            <person name="Hatamoto M."/>
            <person name="Ikarashi T."/>
            <person name="Yamaguchi T."/>
        </authorList>
    </citation>
    <scope>NUCLEOTIDE SEQUENCE [LARGE SCALE GENOMIC DNA]</scope>
    <source>
        <strain evidence="10 11">IK01</strain>
    </source>
</reference>
<dbReference type="SUPFAM" id="SSF141523">
    <property type="entry name" value="L,D-transpeptidase catalytic domain-like"/>
    <property type="match status" value="1"/>
</dbReference>
<dbReference type="EMBL" id="BTFW01000001">
    <property type="protein sequence ID" value="GMM60997.1"/>
    <property type="molecule type" value="Genomic_DNA"/>
</dbReference>
<dbReference type="PANTHER" id="PTHR30582">
    <property type="entry name" value="L,D-TRANSPEPTIDASE"/>
    <property type="match status" value="1"/>
</dbReference>
<evidence type="ECO:0000256" key="3">
    <source>
        <dbReference type="ARBA" id="ARBA00022679"/>
    </source>
</evidence>
<dbReference type="InterPro" id="IPR050979">
    <property type="entry name" value="LD-transpeptidase"/>
</dbReference>
<evidence type="ECO:0000256" key="4">
    <source>
        <dbReference type="ARBA" id="ARBA00022960"/>
    </source>
</evidence>
<dbReference type="CDD" id="cd16913">
    <property type="entry name" value="YkuD_like"/>
    <property type="match status" value="1"/>
</dbReference>
<keyword evidence="8" id="KW-1133">Transmembrane helix</keyword>
<evidence type="ECO:0000256" key="5">
    <source>
        <dbReference type="ARBA" id="ARBA00022984"/>
    </source>
</evidence>
<comment type="caution">
    <text evidence="10">The sequence shown here is derived from an EMBL/GenBank/DDBJ whole genome shotgun (WGS) entry which is preliminary data.</text>
</comment>
<evidence type="ECO:0000256" key="7">
    <source>
        <dbReference type="PROSITE-ProRule" id="PRU01373"/>
    </source>
</evidence>
<dbReference type="Pfam" id="PF03734">
    <property type="entry name" value="YkuD"/>
    <property type="match status" value="1"/>
</dbReference>
<feature type="active site" description="Proton donor/acceptor" evidence="7">
    <location>
        <position position="180"/>
    </location>
</feature>
<keyword evidence="5 7" id="KW-0573">Peptidoglycan synthesis</keyword>